<feature type="region of interest" description="Disordered" evidence="6">
    <location>
        <begin position="368"/>
        <end position="415"/>
    </location>
</feature>
<evidence type="ECO:0000259" key="7">
    <source>
        <dbReference type="PROSITE" id="PS50023"/>
    </source>
</evidence>
<feature type="compositionally biased region" description="Polar residues" evidence="6">
    <location>
        <begin position="299"/>
        <end position="325"/>
    </location>
</feature>
<dbReference type="FunFam" id="2.10.110.10:FF:000037">
    <property type="entry name" value="LIM domain-containing protein 1"/>
    <property type="match status" value="1"/>
</dbReference>
<accession>A0A2T7NH08</accession>
<dbReference type="GO" id="GO:0001666">
    <property type="term" value="P:response to hypoxia"/>
    <property type="evidence" value="ECO:0007669"/>
    <property type="project" value="TreeGrafter"/>
</dbReference>
<dbReference type="GO" id="GO:0035331">
    <property type="term" value="P:negative regulation of hippo signaling"/>
    <property type="evidence" value="ECO:0007669"/>
    <property type="project" value="TreeGrafter"/>
</dbReference>
<gene>
    <name evidence="8" type="ORF">C0Q70_18615</name>
</gene>
<dbReference type="PROSITE" id="PS00478">
    <property type="entry name" value="LIM_DOMAIN_1"/>
    <property type="match status" value="1"/>
</dbReference>
<keyword evidence="3 5" id="KW-0862">Zinc</keyword>
<evidence type="ECO:0000256" key="6">
    <source>
        <dbReference type="SAM" id="MobiDB-lite"/>
    </source>
</evidence>
<feature type="compositionally biased region" description="Polar residues" evidence="6">
    <location>
        <begin position="821"/>
        <end position="831"/>
    </location>
</feature>
<dbReference type="SMART" id="SM00132">
    <property type="entry name" value="LIM"/>
    <property type="match status" value="3"/>
</dbReference>
<keyword evidence="4 5" id="KW-0440">LIM domain</keyword>
<comment type="caution">
    <text evidence="8">The sequence shown here is derived from an EMBL/GenBank/DDBJ whole genome shotgun (WGS) entry which is preliminary data.</text>
</comment>
<dbReference type="Pfam" id="PF00412">
    <property type="entry name" value="LIM"/>
    <property type="match status" value="3"/>
</dbReference>
<dbReference type="InterPro" id="IPR047248">
    <property type="entry name" value="Ajuba-like_LIM3"/>
</dbReference>
<feature type="compositionally biased region" description="Pro residues" evidence="6">
    <location>
        <begin position="805"/>
        <end position="818"/>
    </location>
</feature>
<dbReference type="STRING" id="400727.A0A2T7NH08"/>
<sequence>MAAFGDDLESDVNRFHEDLSLFEVPSPQSYWREVTAMRSDTSASDDFRQKQNVYMSSMQQQRSQVQTVRYSPKNTYAGTVQTSEHRAAFSSSSLSVREAKPPIPSGWSGLGTGGTVVTNNATSWQGKATGVPHHPHVINPGESRGVVIPAILALDPAWAAAGIQKTLAPELASLTPSPPPYDQRFGSPRSSVASPRSSIVSLESKHSSPRASLTGVLLDKFPSPRSSLAGGPQDRVALQRALAGLEQDLYSNVSNMPPSFTSLGPRSVPLLSDNRFNEPAPPHIYTDPRMRTLPPQPPASMQSGHSSSSPTQNGVHSFSNSTPGGLSNGEPSPPVIPARVPLHPVSQSDAEKKLAALTQQLERDMRLVSPGPHKASPETPPEPPPPYHGPHELEMTSSLQSQPVQTGPPLTRAHTQGKTPVRLIAPVQGVQVQSTPSQSSSGGKGLSWQITPPRGVGPSEAEKKLAALTQQLEDELDQVPQGEYFGQCYTCGEKVTGASEACQAMGNLYHTRCFTCCSCGRTLRGKAFYNVHGKVYCEEDYLYSGFQQTAEKCVMCGHLIMEMILQAMGKSYHPGCFRCCICNECLDGVPFTIDVDNKIYCVSDYHRVYAPKCAACGQAITPVDGTEETVRVVSMDKDYHVDCYHCEDCGLQLTDEPDKRCYPLGERLLCHTCHIKCLSSQYPDQTFFVDPTTRNIQNTARDPRHSLSLPASCPSSYTAVSMQNFGAPPLMLSGSGAGAGSGSSSGSTGGGMGFGPGFYPHSGLHYGNGTSVLPNGGSLPPSPLSPQHVSSSRDNSSTSNYRSAPIPPQPSTLPPPRPTSAKPTTYTITDL</sequence>
<dbReference type="GO" id="GO:0005912">
    <property type="term" value="C:adherens junction"/>
    <property type="evidence" value="ECO:0007669"/>
    <property type="project" value="TreeGrafter"/>
</dbReference>
<dbReference type="GO" id="GO:0000932">
    <property type="term" value="C:P-body"/>
    <property type="evidence" value="ECO:0007669"/>
    <property type="project" value="TreeGrafter"/>
</dbReference>
<dbReference type="GO" id="GO:0005667">
    <property type="term" value="C:transcription regulator complex"/>
    <property type="evidence" value="ECO:0007669"/>
    <property type="project" value="TreeGrafter"/>
</dbReference>
<feature type="region of interest" description="Disordered" evidence="6">
    <location>
        <begin position="769"/>
        <end position="831"/>
    </location>
</feature>
<feature type="compositionally biased region" description="Low complexity" evidence="6">
    <location>
        <begin position="429"/>
        <end position="441"/>
    </location>
</feature>
<dbReference type="GO" id="GO:0007010">
    <property type="term" value="P:cytoskeleton organization"/>
    <property type="evidence" value="ECO:0007669"/>
    <property type="project" value="TreeGrafter"/>
</dbReference>
<dbReference type="CDD" id="cd09355">
    <property type="entry name" value="LIM2_Ajuba_like"/>
    <property type="match status" value="1"/>
</dbReference>
<evidence type="ECO:0000256" key="1">
    <source>
        <dbReference type="ARBA" id="ARBA00022723"/>
    </source>
</evidence>
<dbReference type="InterPro" id="IPR001781">
    <property type="entry name" value="Znf_LIM"/>
</dbReference>
<feature type="region of interest" description="Disordered" evidence="6">
    <location>
        <begin position="174"/>
        <end position="206"/>
    </location>
</feature>
<feature type="domain" description="LIM zinc-binding" evidence="7">
    <location>
        <begin position="551"/>
        <end position="611"/>
    </location>
</feature>
<dbReference type="PROSITE" id="PS50023">
    <property type="entry name" value="LIM_DOMAIN_2"/>
    <property type="match status" value="3"/>
</dbReference>
<feature type="region of interest" description="Disordered" evidence="6">
    <location>
        <begin position="273"/>
        <end position="350"/>
    </location>
</feature>
<dbReference type="GO" id="GO:0003714">
    <property type="term" value="F:transcription corepressor activity"/>
    <property type="evidence" value="ECO:0007669"/>
    <property type="project" value="TreeGrafter"/>
</dbReference>
<dbReference type="FunFam" id="2.10.110.10:FF:000028">
    <property type="entry name" value="LIM domain-containing protein 1"/>
    <property type="match status" value="1"/>
</dbReference>
<dbReference type="InterPro" id="IPR047247">
    <property type="entry name" value="Ajuba-like_LIM2"/>
</dbReference>
<dbReference type="OrthoDB" id="25414at2759"/>
<dbReference type="GO" id="GO:0005634">
    <property type="term" value="C:nucleus"/>
    <property type="evidence" value="ECO:0007669"/>
    <property type="project" value="TreeGrafter"/>
</dbReference>
<evidence type="ECO:0000313" key="8">
    <source>
        <dbReference type="EMBL" id="PVD20459.1"/>
    </source>
</evidence>
<dbReference type="SUPFAM" id="SSF57716">
    <property type="entry name" value="Glucocorticoid receptor-like (DNA-binding domain)"/>
    <property type="match status" value="3"/>
</dbReference>
<dbReference type="Proteomes" id="UP000245119">
    <property type="component" value="Linkage Group LG12"/>
</dbReference>
<keyword evidence="2" id="KW-0677">Repeat</keyword>
<evidence type="ECO:0000256" key="3">
    <source>
        <dbReference type="ARBA" id="ARBA00022833"/>
    </source>
</evidence>
<feature type="compositionally biased region" description="Pro residues" evidence="6">
    <location>
        <begin position="378"/>
        <end position="388"/>
    </location>
</feature>
<protein>
    <recommendedName>
        <fullName evidence="7">LIM zinc-binding domain-containing protein</fullName>
    </recommendedName>
</protein>
<feature type="compositionally biased region" description="Low complexity" evidence="6">
    <location>
        <begin position="771"/>
        <end position="803"/>
    </location>
</feature>
<feature type="compositionally biased region" description="Polar residues" evidence="6">
    <location>
        <begin position="395"/>
        <end position="405"/>
    </location>
</feature>
<dbReference type="PANTHER" id="PTHR24219:SF4">
    <property type="entry name" value="LIM DOMAIN-CONTAINING PROTEIN JUB"/>
    <property type="match status" value="1"/>
</dbReference>
<dbReference type="InterPro" id="IPR047245">
    <property type="entry name" value="Ajuba-like_LIM1"/>
</dbReference>
<dbReference type="EMBL" id="PZQS01000012">
    <property type="protein sequence ID" value="PVD20459.1"/>
    <property type="molecule type" value="Genomic_DNA"/>
</dbReference>
<reference evidence="8 9" key="1">
    <citation type="submission" date="2018-04" db="EMBL/GenBank/DDBJ databases">
        <title>The genome of golden apple snail Pomacea canaliculata provides insight into stress tolerance and invasive adaptation.</title>
        <authorList>
            <person name="Liu C."/>
            <person name="Liu B."/>
            <person name="Ren Y."/>
            <person name="Zhang Y."/>
            <person name="Wang H."/>
            <person name="Li S."/>
            <person name="Jiang F."/>
            <person name="Yin L."/>
            <person name="Zhang G."/>
            <person name="Qian W."/>
            <person name="Fan W."/>
        </authorList>
    </citation>
    <scope>NUCLEOTIDE SEQUENCE [LARGE SCALE GENOMIC DNA]</scope>
    <source>
        <strain evidence="8">SZHN2017</strain>
        <tissue evidence="8">Muscle</tissue>
    </source>
</reference>
<keyword evidence="1 5" id="KW-0479">Metal-binding</keyword>
<dbReference type="CDD" id="cd09438">
    <property type="entry name" value="LIM3_Ajuba_like"/>
    <property type="match status" value="1"/>
</dbReference>
<feature type="region of interest" description="Disordered" evidence="6">
    <location>
        <begin position="429"/>
        <end position="460"/>
    </location>
</feature>
<feature type="domain" description="LIM zinc-binding" evidence="7">
    <location>
        <begin position="486"/>
        <end position="547"/>
    </location>
</feature>
<dbReference type="CDD" id="cd09352">
    <property type="entry name" value="LIM1_Ajuba_like"/>
    <property type="match status" value="1"/>
</dbReference>
<keyword evidence="9" id="KW-1185">Reference proteome</keyword>
<evidence type="ECO:0000256" key="2">
    <source>
        <dbReference type="ARBA" id="ARBA00022737"/>
    </source>
</evidence>
<proteinExistence type="predicted"/>
<dbReference type="GO" id="GO:0046872">
    <property type="term" value="F:metal ion binding"/>
    <property type="evidence" value="ECO:0007669"/>
    <property type="project" value="UniProtKB-KW"/>
</dbReference>
<dbReference type="AlphaFoldDB" id="A0A2T7NH08"/>
<dbReference type="PANTHER" id="PTHR24219">
    <property type="entry name" value="LIM DOMAIN-CONTAINING PROTEIN JUB"/>
    <property type="match status" value="1"/>
</dbReference>
<dbReference type="InterPro" id="IPR047172">
    <property type="entry name" value="Ajuba-like"/>
</dbReference>
<evidence type="ECO:0000313" key="9">
    <source>
        <dbReference type="Proteomes" id="UP000245119"/>
    </source>
</evidence>
<dbReference type="Gene3D" id="2.10.110.10">
    <property type="entry name" value="Cysteine Rich Protein"/>
    <property type="match status" value="3"/>
</dbReference>
<organism evidence="8 9">
    <name type="scientific">Pomacea canaliculata</name>
    <name type="common">Golden apple snail</name>
    <dbReference type="NCBI Taxonomy" id="400727"/>
    <lineage>
        <taxon>Eukaryota</taxon>
        <taxon>Metazoa</taxon>
        <taxon>Spiralia</taxon>
        <taxon>Lophotrochozoa</taxon>
        <taxon>Mollusca</taxon>
        <taxon>Gastropoda</taxon>
        <taxon>Caenogastropoda</taxon>
        <taxon>Architaenioglossa</taxon>
        <taxon>Ampullarioidea</taxon>
        <taxon>Ampullariidae</taxon>
        <taxon>Pomacea</taxon>
    </lineage>
</organism>
<name>A0A2T7NH08_POMCA</name>
<evidence type="ECO:0000256" key="4">
    <source>
        <dbReference type="ARBA" id="ARBA00023038"/>
    </source>
</evidence>
<feature type="compositionally biased region" description="Low complexity" evidence="6">
    <location>
        <begin position="187"/>
        <end position="201"/>
    </location>
</feature>
<evidence type="ECO:0000256" key="5">
    <source>
        <dbReference type="PROSITE-ProRule" id="PRU00125"/>
    </source>
</evidence>
<feature type="domain" description="LIM zinc-binding" evidence="7">
    <location>
        <begin position="614"/>
        <end position="680"/>
    </location>
</feature>